<dbReference type="InterPro" id="IPR004360">
    <property type="entry name" value="Glyas_Fos-R_dOase_dom"/>
</dbReference>
<dbReference type="Gene3D" id="3.10.180.10">
    <property type="entry name" value="2,3-Dihydroxybiphenyl 1,2-Dioxygenase, domain 1"/>
    <property type="match status" value="1"/>
</dbReference>
<sequence length="123" mass="13313">MPNLTPFSHVLAVPNLAKTSAYFRDALGFKLAWPDGGGWQLAVRGEVRIMLGDCPDAIAPSALGDHSYFGYWHVDDATALYEEFTASGAIILHPIADMPHGMREFTIATPDGHRMAIGEDLSA</sequence>
<dbReference type="EMBL" id="UGGO01000001">
    <property type="protein sequence ID" value="STQ43738.1"/>
    <property type="molecule type" value="Genomic_DNA"/>
</dbReference>
<proteinExistence type="predicted"/>
<dbReference type="AlphaFoldDB" id="A0A377NAC6"/>
<evidence type="ECO:0000313" key="3">
    <source>
        <dbReference type="Proteomes" id="UP000254304"/>
    </source>
</evidence>
<gene>
    <name evidence="2" type="ORF">NCTC12157_01437</name>
</gene>
<dbReference type="Pfam" id="PF00903">
    <property type="entry name" value="Glyoxalase"/>
    <property type="match status" value="1"/>
</dbReference>
<name>A0A377NAC6_9GAMM</name>
<dbReference type="SUPFAM" id="SSF54593">
    <property type="entry name" value="Glyoxalase/Bleomycin resistance protein/Dihydroxybiphenyl dioxygenase"/>
    <property type="match status" value="1"/>
</dbReference>
<organism evidence="2 3">
    <name type="scientific">Ewingella americana</name>
    <dbReference type="NCBI Taxonomy" id="41202"/>
    <lineage>
        <taxon>Bacteria</taxon>
        <taxon>Pseudomonadati</taxon>
        <taxon>Pseudomonadota</taxon>
        <taxon>Gammaproteobacteria</taxon>
        <taxon>Enterobacterales</taxon>
        <taxon>Yersiniaceae</taxon>
        <taxon>Ewingella</taxon>
    </lineage>
</organism>
<dbReference type="InterPro" id="IPR037523">
    <property type="entry name" value="VOC_core"/>
</dbReference>
<dbReference type="Proteomes" id="UP000254304">
    <property type="component" value="Unassembled WGS sequence"/>
</dbReference>
<protein>
    <submittedName>
        <fullName evidence="2">Predicted enzyme related to lactoylglutathione lyase</fullName>
    </submittedName>
</protein>
<evidence type="ECO:0000259" key="1">
    <source>
        <dbReference type="PROSITE" id="PS51819"/>
    </source>
</evidence>
<dbReference type="PROSITE" id="PS51819">
    <property type="entry name" value="VOC"/>
    <property type="match status" value="1"/>
</dbReference>
<feature type="domain" description="VOC" evidence="1">
    <location>
        <begin position="5"/>
        <end position="120"/>
    </location>
</feature>
<reference evidence="2 3" key="1">
    <citation type="submission" date="2018-06" db="EMBL/GenBank/DDBJ databases">
        <authorList>
            <consortium name="Pathogen Informatics"/>
            <person name="Doyle S."/>
        </authorList>
    </citation>
    <scope>NUCLEOTIDE SEQUENCE [LARGE SCALE GENOMIC DNA]</scope>
    <source>
        <strain evidence="2 3">NCTC12157</strain>
    </source>
</reference>
<dbReference type="GO" id="GO:0016829">
    <property type="term" value="F:lyase activity"/>
    <property type="evidence" value="ECO:0007669"/>
    <property type="project" value="UniProtKB-KW"/>
</dbReference>
<evidence type="ECO:0000313" key="2">
    <source>
        <dbReference type="EMBL" id="STQ43738.1"/>
    </source>
</evidence>
<keyword evidence="2" id="KW-0456">Lyase</keyword>
<accession>A0A377NAC6</accession>
<dbReference type="GeneID" id="78380810"/>
<dbReference type="InterPro" id="IPR029068">
    <property type="entry name" value="Glyas_Bleomycin-R_OHBP_Dase"/>
</dbReference>
<dbReference type="RefSeq" id="WP_034791922.1">
    <property type="nucleotide sequence ID" value="NZ_VXKG01000001.1"/>
</dbReference>